<evidence type="ECO:0000259" key="3">
    <source>
        <dbReference type="PROSITE" id="PS51186"/>
    </source>
</evidence>
<dbReference type="RefSeq" id="WP_206867739.1">
    <property type="nucleotide sequence ID" value="NZ_BMBA01000001.1"/>
</dbReference>
<feature type="domain" description="N-acetyltransferase" evidence="3">
    <location>
        <begin position="151"/>
        <end position="285"/>
    </location>
</feature>
<protein>
    <submittedName>
        <fullName evidence="4">Acetyltransferase</fullName>
    </submittedName>
</protein>
<dbReference type="EMBL" id="BMBA01000001">
    <property type="protein sequence ID" value="GFZ29722.1"/>
    <property type="molecule type" value="Genomic_DNA"/>
</dbReference>
<evidence type="ECO:0000313" key="5">
    <source>
        <dbReference type="Proteomes" id="UP000663802"/>
    </source>
</evidence>
<name>A0ABQ1E4P9_9CLOT</name>
<keyword evidence="5" id="KW-1185">Reference proteome</keyword>
<dbReference type="PANTHER" id="PTHR43420:SF12">
    <property type="entry name" value="N-ACETYLTRANSFERASE DOMAIN-CONTAINING PROTEIN"/>
    <property type="match status" value="1"/>
</dbReference>
<keyword evidence="2" id="KW-0012">Acyltransferase</keyword>
<dbReference type="PROSITE" id="PS51186">
    <property type="entry name" value="GNAT"/>
    <property type="match status" value="2"/>
</dbReference>
<dbReference type="PANTHER" id="PTHR43420">
    <property type="entry name" value="ACETYLTRANSFERASE"/>
    <property type="match status" value="1"/>
</dbReference>
<dbReference type="Pfam" id="PF00583">
    <property type="entry name" value="Acetyltransf_1"/>
    <property type="match status" value="2"/>
</dbReference>
<gene>
    <name evidence="4" type="ORF">CSC2_02480</name>
</gene>
<keyword evidence="1" id="KW-0808">Transferase</keyword>
<dbReference type="CDD" id="cd04301">
    <property type="entry name" value="NAT_SF"/>
    <property type="match status" value="1"/>
</dbReference>
<reference evidence="4 5" key="1">
    <citation type="journal article" date="2021" name="Int. J. Syst. Evol. Microbiol.">
        <title>Clostridium zeae sp. nov., isolated from corn silage.</title>
        <authorList>
            <person name="Kobayashi H."/>
            <person name="Tanizawa Y."/>
            <person name="Yagura M."/>
            <person name="Sakamoto M."/>
            <person name="Ohkuma M."/>
            <person name="Tohno M."/>
        </authorList>
    </citation>
    <scope>NUCLEOTIDE SEQUENCE [LARGE SCALE GENOMIC DNA]</scope>
    <source>
        <strain evidence="4 5">CSC2</strain>
    </source>
</reference>
<evidence type="ECO:0000256" key="1">
    <source>
        <dbReference type="ARBA" id="ARBA00022679"/>
    </source>
</evidence>
<sequence>MIIKEFNELNQELINSIRILENICIEYDGLNGNMFLDNSLNFNKNIKNLFMLYDEDTLISVLYMFIPTKAEAEISAYTHPKYRKRGYFKSLVHRAKEEAKKYDIKDLLFVCESQAKDGKETVKNLKAIYDFTEYLLKYKRDCKELAMSNFIKLRKASYEDAKKIIDVCVDAFDDSYEVSQSFIMKTLESKDREIYVSELNNEIIGSCSVSYDGNDIFLFGFAIAKENQGKGMGKETLIKLVKALCKNESKNVFIEVDSGNDIAFNLYKKCGFEIKTAFEYHRINI</sequence>
<dbReference type="Gene3D" id="3.40.630.30">
    <property type="match status" value="2"/>
</dbReference>
<feature type="domain" description="N-acetyltransferase" evidence="3">
    <location>
        <begin position="1"/>
        <end position="141"/>
    </location>
</feature>
<organism evidence="4 5">
    <name type="scientific">Clostridium zeae</name>
    <dbReference type="NCBI Taxonomy" id="2759022"/>
    <lineage>
        <taxon>Bacteria</taxon>
        <taxon>Bacillati</taxon>
        <taxon>Bacillota</taxon>
        <taxon>Clostridia</taxon>
        <taxon>Eubacteriales</taxon>
        <taxon>Clostridiaceae</taxon>
        <taxon>Clostridium</taxon>
    </lineage>
</organism>
<evidence type="ECO:0000256" key="2">
    <source>
        <dbReference type="ARBA" id="ARBA00023315"/>
    </source>
</evidence>
<proteinExistence type="predicted"/>
<accession>A0ABQ1E4P9</accession>
<dbReference type="Proteomes" id="UP000663802">
    <property type="component" value="Unassembled WGS sequence"/>
</dbReference>
<dbReference type="InterPro" id="IPR050680">
    <property type="entry name" value="YpeA/RimI_acetyltransf"/>
</dbReference>
<dbReference type="SUPFAM" id="SSF55729">
    <property type="entry name" value="Acyl-CoA N-acyltransferases (Nat)"/>
    <property type="match status" value="2"/>
</dbReference>
<comment type="caution">
    <text evidence="4">The sequence shown here is derived from an EMBL/GenBank/DDBJ whole genome shotgun (WGS) entry which is preliminary data.</text>
</comment>
<evidence type="ECO:0000313" key="4">
    <source>
        <dbReference type="EMBL" id="GFZ29722.1"/>
    </source>
</evidence>
<dbReference type="InterPro" id="IPR016181">
    <property type="entry name" value="Acyl_CoA_acyltransferase"/>
</dbReference>
<dbReference type="InterPro" id="IPR000182">
    <property type="entry name" value="GNAT_dom"/>
</dbReference>